<dbReference type="GO" id="GO:0008483">
    <property type="term" value="F:transaminase activity"/>
    <property type="evidence" value="ECO:0007669"/>
    <property type="project" value="UniProtKB-KW"/>
</dbReference>
<keyword evidence="1 3" id="KW-0663">Pyridoxal phosphate</keyword>
<name>A0ABV8SJ77_9GAMM</name>
<evidence type="ECO:0000256" key="2">
    <source>
        <dbReference type="ARBA" id="ARBA00037999"/>
    </source>
</evidence>
<dbReference type="EMBL" id="JBHSDU010000001">
    <property type="protein sequence ID" value="MFC4307669.1"/>
    <property type="molecule type" value="Genomic_DNA"/>
</dbReference>
<proteinExistence type="inferred from homology"/>
<keyword evidence="5" id="KW-1185">Reference proteome</keyword>
<protein>
    <submittedName>
        <fullName evidence="4">DegT/DnrJ/EryC1/StrS family aminotransferase</fullName>
    </submittedName>
</protein>
<dbReference type="PANTHER" id="PTHR30244:SF34">
    <property type="entry name" value="DTDP-4-AMINO-4,6-DIDEOXYGALACTOSE TRANSAMINASE"/>
    <property type="match status" value="1"/>
</dbReference>
<evidence type="ECO:0000256" key="1">
    <source>
        <dbReference type="ARBA" id="ARBA00022898"/>
    </source>
</evidence>
<evidence type="ECO:0000256" key="3">
    <source>
        <dbReference type="RuleBase" id="RU004508"/>
    </source>
</evidence>
<dbReference type="RefSeq" id="WP_380594130.1">
    <property type="nucleotide sequence ID" value="NZ_JBHSDU010000001.1"/>
</dbReference>
<dbReference type="InterPro" id="IPR015421">
    <property type="entry name" value="PyrdxlP-dep_Trfase_major"/>
</dbReference>
<dbReference type="Gene3D" id="3.90.1150.10">
    <property type="entry name" value="Aspartate Aminotransferase, domain 1"/>
    <property type="match status" value="1"/>
</dbReference>
<accession>A0ABV8SJ77</accession>
<dbReference type="Gene3D" id="3.40.640.10">
    <property type="entry name" value="Type I PLP-dependent aspartate aminotransferase-like (Major domain)"/>
    <property type="match status" value="1"/>
</dbReference>
<evidence type="ECO:0000313" key="5">
    <source>
        <dbReference type="Proteomes" id="UP001595904"/>
    </source>
</evidence>
<gene>
    <name evidence="4" type="ORF">ACFPN2_01110</name>
</gene>
<comment type="caution">
    <text evidence="4">The sequence shown here is derived from an EMBL/GenBank/DDBJ whole genome shotgun (WGS) entry which is preliminary data.</text>
</comment>
<dbReference type="PIRSF" id="PIRSF000390">
    <property type="entry name" value="PLP_StrS"/>
    <property type="match status" value="1"/>
</dbReference>
<dbReference type="InterPro" id="IPR015424">
    <property type="entry name" value="PyrdxlP-dep_Trfase"/>
</dbReference>
<dbReference type="Pfam" id="PF01041">
    <property type="entry name" value="DegT_DnrJ_EryC1"/>
    <property type="match status" value="1"/>
</dbReference>
<evidence type="ECO:0000313" key="4">
    <source>
        <dbReference type="EMBL" id="MFC4307669.1"/>
    </source>
</evidence>
<dbReference type="CDD" id="cd00616">
    <property type="entry name" value="AHBA_syn"/>
    <property type="match status" value="1"/>
</dbReference>
<dbReference type="Proteomes" id="UP001595904">
    <property type="component" value="Unassembled WGS sequence"/>
</dbReference>
<keyword evidence="4" id="KW-0808">Transferase</keyword>
<keyword evidence="4" id="KW-0032">Aminotransferase</keyword>
<organism evidence="4 5">
    <name type="scientific">Steroidobacter flavus</name>
    <dbReference type="NCBI Taxonomy" id="1842136"/>
    <lineage>
        <taxon>Bacteria</taxon>
        <taxon>Pseudomonadati</taxon>
        <taxon>Pseudomonadota</taxon>
        <taxon>Gammaproteobacteria</taxon>
        <taxon>Steroidobacterales</taxon>
        <taxon>Steroidobacteraceae</taxon>
        <taxon>Steroidobacter</taxon>
    </lineage>
</organism>
<dbReference type="SUPFAM" id="SSF53383">
    <property type="entry name" value="PLP-dependent transferases"/>
    <property type="match status" value="1"/>
</dbReference>
<dbReference type="InterPro" id="IPR015422">
    <property type="entry name" value="PyrdxlP-dep_Trfase_small"/>
</dbReference>
<comment type="similarity">
    <text evidence="2 3">Belongs to the DegT/DnrJ/EryC1 family.</text>
</comment>
<reference evidence="5" key="1">
    <citation type="journal article" date="2019" name="Int. J. Syst. Evol. Microbiol.">
        <title>The Global Catalogue of Microorganisms (GCM) 10K type strain sequencing project: providing services to taxonomists for standard genome sequencing and annotation.</title>
        <authorList>
            <consortium name="The Broad Institute Genomics Platform"/>
            <consortium name="The Broad Institute Genome Sequencing Center for Infectious Disease"/>
            <person name="Wu L."/>
            <person name="Ma J."/>
        </authorList>
    </citation>
    <scope>NUCLEOTIDE SEQUENCE [LARGE SCALE GENOMIC DNA]</scope>
    <source>
        <strain evidence="5">CGMCC 1.10759</strain>
    </source>
</reference>
<sequence>MTDWRVPLSVLDYGVEEAEAAQRVIASKWLSMGPEVAAFEREFAQMQSARHAFAVSSATAALHLAMHAIRLGSGDEVIQPAINFVAAANMTLLAGATPVFADICSLAEPTLDPGHVERLITPRTKAIVPMHYGGNLARMSELRELCKQRGVAMIEDSCHAVGAAYHDPQGREPHGVMAGSIGDLGTFSFYANKNLACGEGGMLVTNRDDLGERIQMMRSHGMTRSSWERHHGRPGSYDIALAGFNYRLDELHAALGRVQLAKLLAGNQRRQQLLARYREGLRDAERWTMVFADQIEHSSGHLMVAVAASAEMRANAAHALREAGIQSSMHYPSILEFSGFRGRFPEPLALTHQFASRAITLPMHPGLRAEQVDEITHILRAVE</sequence>
<dbReference type="InterPro" id="IPR000653">
    <property type="entry name" value="DegT/StrS_aminotransferase"/>
</dbReference>
<dbReference type="PANTHER" id="PTHR30244">
    <property type="entry name" value="TRANSAMINASE"/>
    <property type="match status" value="1"/>
</dbReference>